<dbReference type="InterPro" id="IPR009072">
    <property type="entry name" value="Histone-fold"/>
</dbReference>
<sequence length="161" mass="18328">MVRIKQTTERRKPLGINHRLVYKSSIPSRIKTYTKGTEDDLVLPISPLKISALPPTSRPIKKIRRYRPGSLALKEIRRYQRSTALLIGKLAFQRLVREITQNFAPGLRFQPLALLALQEAAESYAVGLFDDVNLCAIHAKRVTIMARDLQLALRIRGDRLS</sequence>
<proteinExistence type="inferred from homology"/>
<comment type="similarity">
    <text evidence="1">Belongs to the histone H3 family.</text>
</comment>
<name>A0ABN8R789_9CNID</name>
<comment type="caution">
    <text evidence="3">The sequence shown here is derived from an EMBL/GenBank/DDBJ whole genome shotgun (WGS) entry which is preliminary data.</text>
</comment>
<feature type="domain" description="Core Histone H2A/H2B/H3" evidence="2">
    <location>
        <begin position="68"/>
        <end position="155"/>
    </location>
</feature>
<accession>A0ABN8R789</accession>
<reference evidence="3 4" key="1">
    <citation type="submission" date="2022-05" db="EMBL/GenBank/DDBJ databases">
        <authorList>
            <consortium name="Genoscope - CEA"/>
            <person name="William W."/>
        </authorList>
    </citation>
    <scope>NUCLEOTIDE SEQUENCE [LARGE SCALE GENOMIC DNA]</scope>
</reference>
<dbReference type="CDD" id="cd22911">
    <property type="entry name" value="HFD_H3"/>
    <property type="match status" value="1"/>
</dbReference>
<dbReference type="Gene3D" id="1.10.20.10">
    <property type="entry name" value="Histone, subunit A"/>
    <property type="match status" value="1"/>
</dbReference>
<dbReference type="SUPFAM" id="SSF47113">
    <property type="entry name" value="Histone-fold"/>
    <property type="match status" value="1"/>
</dbReference>
<dbReference type="SMART" id="SM00428">
    <property type="entry name" value="H3"/>
    <property type="match status" value="1"/>
</dbReference>
<evidence type="ECO:0000313" key="4">
    <source>
        <dbReference type="Proteomes" id="UP001159405"/>
    </source>
</evidence>
<evidence type="ECO:0000259" key="2">
    <source>
        <dbReference type="Pfam" id="PF00125"/>
    </source>
</evidence>
<dbReference type="PANTHER" id="PTHR11426">
    <property type="entry name" value="HISTONE H3"/>
    <property type="match status" value="1"/>
</dbReference>
<keyword evidence="4" id="KW-1185">Reference proteome</keyword>
<dbReference type="PRINTS" id="PR00622">
    <property type="entry name" value="HISTONEH3"/>
</dbReference>
<gene>
    <name evidence="3" type="ORF">PLOB_00015547</name>
</gene>
<dbReference type="InterPro" id="IPR000164">
    <property type="entry name" value="Histone_H3/CENP-A"/>
</dbReference>
<evidence type="ECO:0000256" key="1">
    <source>
        <dbReference type="ARBA" id="ARBA00010343"/>
    </source>
</evidence>
<dbReference type="Proteomes" id="UP001159405">
    <property type="component" value="Unassembled WGS sequence"/>
</dbReference>
<evidence type="ECO:0000313" key="3">
    <source>
        <dbReference type="EMBL" id="CAH3174835.1"/>
    </source>
</evidence>
<dbReference type="Pfam" id="PF00125">
    <property type="entry name" value="Histone"/>
    <property type="match status" value="1"/>
</dbReference>
<dbReference type="InterPro" id="IPR007125">
    <property type="entry name" value="H2A/H2B/H3"/>
</dbReference>
<protein>
    <recommendedName>
        <fullName evidence="2">Core Histone H2A/H2B/H3 domain-containing protein</fullName>
    </recommendedName>
</protein>
<organism evidence="3 4">
    <name type="scientific">Porites lobata</name>
    <dbReference type="NCBI Taxonomy" id="104759"/>
    <lineage>
        <taxon>Eukaryota</taxon>
        <taxon>Metazoa</taxon>
        <taxon>Cnidaria</taxon>
        <taxon>Anthozoa</taxon>
        <taxon>Hexacorallia</taxon>
        <taxon>Scleractinia</taxon>
        <taxon>Fungiina</taxon>
        <taxon>Poritidae</taxon>
        <taxon>Porites</taxon>
    </lineage>
</organism>
<dbReference type="EMBL" id="CALNXK010000194">
    <property type="protein sequence ID" value="CAH3174835.1"/>
    <property type="molecule type" value="Genomic_DNA"/>
</dbReference>